<organism evidence="1 2">
    <name type="scientific">Desulfurella multipotens</name>
    <dbReference type="NCBI Taxonomy" id="79269"/>
    <lineage>
        <taxon>Bacteria</taxon>
        <taxon>Pseudomonadati</taxon>
        <taxon>Campylobacterota</taxon>
        <taxon>Desulfurellia</taxon>
        <taxon>Desulfurellales</taxon>
        <taxon>Desulfurellaceae</taxon>
        <taxon>Desulfurella</taxon>
    </lineage>
</organism>
<dbReference type="OrthoDB" id="1550372at2"/>
<dbReference type="Pfam" id="PF12686">
    <property type="entry name" value="DUF3800"/>
    <property type="match status" value="1"/>
</dbReference>
<protein>
    <recommendedName>
        <fullName evidence="3">DUF3800 domain-containing protein</fullName>
    </recommendedName>
</protein>
<proteinExistence type="predicted"/>
<evidence type="ECO:0000313" key="2">
    <source>
        <dbReference type="Proteomes" id="UP000199411"/>
    </source>
</evidence>
<dbReference type="Proteomes" id="UP000199411">
    <property type="component" value="Unassembled WGS sequence"/>
</dbReference>
<dbReference type="RefSeq" id="WP_092129855.1">
    <property type="nucleotide sequence ID" value="NZ_FMYU01000025.1"/>
</dbReference>
<keyword evidence="2" id="KW-1185">Reference proteome</keyword>
<sequence>MEGFNDILDIYTDESASKSQRFRSICAISGLSNNLEKLKEELKNKINLYGLSELKFVEVKTHQPKVKCAKDFISVAVGYASRREIRIDVIIWDLQDSRNLIQGRDDKENLERMYFHLLRNIVERWKRFNCRFYPDEHSEYNYKKIVDYLNRTKYPRDEPYILKLFREKRLQFNFIEVKEQKSEEQVLIQLADLFVGIACFSRENADNFKSYKKKKEREAQDLLFPDILDKTDETEDIGKTFKNRFELIKLIKKECEECKIKISLNTCDFLKTFNPSQPINFWHYEPQGEYDKAPTRKE</sequence>
<dbReference type="AlphaFoldDB" id="A0A1G6S0I1"/>
<reference evidence="2" key="1">
    <citation type="submission" date="2016-10" db="EMBL/GenBank/DDBJ databases">
        <authorList>
            <person name="Varghese N."/>
            <person name="Submissions S."/>
        </authorList>
    </citation>
    <scope>NUCLEOTIDE SEQUENCE [LARGE SCALE GENOMIC DNA]</scope>
    <source>
        <strain evidence="2">DSM 8415</strain>
    </source>
</reference>
<dbReference type="InterPro" id="IPR024524">
    <property type="entry name" value="DUF3800"/>
</dbReference>
<evidence type="ECO:0008006" key="3">
    <source>
        <dbReference type="Google" id="ProtNLM"/>
    </source>
</evidence>
<dbReference type="EMBL" id="FMYU01000025">
    <property type="protein sequence ID" value="SDD09677.1"/>
    <property type="molecule type" value="Genomic_DNA"/>
</dbReference>
<name>A0A1G6S0I1_9BACT</name>
<accession>A0A1G6S0I1</accession>
<gene>
    <name evidence="1" type="ORF">SAMN05660835_01879</name>
</gene>
<evidence type="ECO:0000313" key="1">
    <source>
        <dbReference type="EMBL" id="SDD09677.1"/>
    </source>
</evidence>